<name>A0A834B9P1_9CHIR</name>
<accession>A0A834B9P1</accession>
<evidence type="ECO:0000313" key="3">
    <source>
        <dbReference type="Proteomes" id="UP000664940"/>
    </source>
</evidence>
<dbReference type="PROSITE" id="PS51257">
    <property type="entry name" value="PROKAR_LIPOPROTEIN"/>
    <property type="match status" value="1"/>
</dbReference>
<feature type="compositionally biased region" description="Low complexity" evidence="1">
    <location>
        <begin position="92"/>
        <end position="106"/>
    </location>
</feature>
<reference evidence="2 3" key="1">
    <citation type="journal article" date="2020" name="Nature">
        <title>Six reference-quality genomes reveal evolution of bat adaptations.</title>
        <authorList>
            <person name="Jebb D."/>
            <person name="Huang Z."/>
            <person name="Pippel M."/>
            <person name="Hughes G.M."/>
            <person name="Lavrichenko K."/>
            <person name="Devanna P."/>
            <person name="Winkler S."/>
            <person name="Jermiin L.S."/>
            <person name="Skirmuntt E.C."/>
            <person name="Katzourakis A."/>
            <person name="Burkitt-Gray L."/>
            <person name="Ray D.A."/>
            <person name="Sullivan K.A.M."/>
            <person name="Roscito J.G."/>
            <person name="Kirilenko B.M."/>
            <person name="Davalos L.M."/>
            <person name="Corthals A.P."/>
            <person name="Power M.L."/>
            <person name="Jones G."/>
            <person name="Ransome R.D."/>
            <person name="Dechmann D.K.N."/>
            <person name="Locatelli A.G."/>
            <person name="Puechmaille S.J."/>
            <person name="Fedrigo O."/>
            <person name="Jarvis E.D."/>
            <person name="Hiller M."/>
            <person name="Vernes S.C."/>
            <person name="Myers E.W."/>
            <person name="Teeling E.C."/>
        </authorList>
    </citation>
    <scope>NUCLEOTIDE SEQUENCE [LARGE SCALE GENOMIC DNA]</scope>
    <source>
        <strain evidence="2">Bat1K_MPI-CBG_1</strain>
    </source>
</reference>
<evidence type="ECO:0000313" key="2">
    <source>
        <dbReference type="EMBL" id="KAF6125114.1"/>
    </source>
</evidence>
<dbReference type="AlphaFoldDB" id="A0A834B9P1"/>
<proteinExistence type="predicted"/>
<sequence length="126" mass="13159">MGRTLGQAHASWLACQGSVPYTVPPLISSSSPASCLGPALGAALLNAQGTSGLRNQLWLSRSRDGCALPSCYGTSGDRWLKPSVLTQRGEGAPVQASPRSSQPVSSVPGYDFCNLPSVWWPVSSWG</sequence>
<dbReference type="Proteomes" id="UP000664940">
    <property type="component" value="Unassembled WGS sequence"/>
</dbReference>
<dbReference type="EMBL" id="JABVXQ010000002">
    <property type="protein sequence ID" value="KAF6125114.1"/>
    <property type="molecule type" value="Genomic_DNA"/>
</dbReference>
<evidence type="ECO:0000256" key="1">
    <source>
        <dbReference type="SAM" id="MobiDB-lite"/>
    </source>
</evidence>
<gene>
    <name evidence="2" type="ORF">HJG60_009662</name>
</gene>
<feature type="region of interest" description="Disordered" evidence="1">
    <location>
        <begin position="83"/>
        <end position="106"/>
    </location>
</feature>
<organism evidence="2 3">
    <name type="scientific">Phyllostomus discolor</name>
    <name type="common">pale spear-nosed bat</name>
    <dbReference type="NCBI Taxonomy" id="89673"/>
    <lineage>
        <taxon>Eukaryota</taxon>
        <taxon>Metazoa</taxon>
        <taxon>Chordata</taxon>
        <taxon>Craniata</taxon>
        <taxon>Vertebrata</taxon>
        <taxon>Euteleostomi</taxon>
        <taxon>Mammalia</taxon>
        <taxon>Eutheria</taxon>
        <taxon>Laurasiatheria</taxon>
        <taxon>Chiroptera</taxon>
        <taxon>Yangochiroptera</taxon>
        <taxon>Phyllostomidae</taxon>
        <taxon>Phyllostominae</taxon>
        <taxon>Phyllostomus</taxon>
    </lineage>
</organism>
<protein>
    <submittedName>
        <fullName evidence="2">Uncharacterized protein</fullName>
    </submittedName>
</protein>
<comment type="caution">
    <text evidence="2">The sequence shown here is derived from an EMBL/GenBank/DDBJ whole genome shotgun (WGS) entry which is preliminary data.</text>
</comment>